<evidence type="ECO:0000256" key="1">
    <source>
        <dbReference type="SAM" id="Phobius"/>
    </source>
</evidence>
<feature type="transmembrane region" description="Helical" evidence="1">
    <location>
        <begin position="7"/>
        <end position="25"/>
    </location>
</feature>
<protein>
    <submittedName>
        <fullName evidence="2">Uncharacterized protein</fullName>
    </submittedName>
</protein>
<keyword evidence="1" id="KW-0472">Membrane</keyword>
<reference evidence="2" key="1">
    <citation type="journal article" date="2023" name="Microbiol. Spectr.">
        <title>Whole-genome sequencing provides insights into a novel species: Providencia hangzhouensis associated with urinary tract infections.</title>
        <authorList>
            <person name="Dong X."/>
            <person name="Yu Y."/>
            <person name="Liu J."/>
            <person name="Cao D."/>
            <person name="Xiang Y."/>
            <person name="Bi K."/>
            <person name="Yuan X."/>
            <person name="Li S."/>
            <person name="Wu T."/>
            <person name="Zhang Y."/>
        </authorList>
    </citation>
    <scope>NUCLEOTIDE SEQUENCE</scope>
    <source>
        <strain evidence="2">PR-310</strain>
    </source>
</reference>
<dbReference type="GeneID" id="92274521"/>
<name>A0ABY9ZFH9_9GAMM</name>
<gene>
    <name evidence="2" type="ORF">PZ638_08635</name>
</gene>
<accession>A0ABY9ZFH9</accession>
<evidence type="ECO:0000313" key="3">
    <source>
        <dbReference type="Proteomes" id="UP001163184"/>
    </source>
</evidence>
<keyword evidence="3" id="KW-1185">Reference proteome</keyword>
<organism evidence="2 3">
    <name type="scientific">Providencia hangzhouensis</name>
    <dbReference type="NCBI Taxonomy" id="3031799"/>
    <lineage>
        <taxon>Bacteria</taxon>
        <taxon>Pseudomonadati</taxon>
        <taxon>Pseudomonadota</taxon>
        <taxon>Gammaproteobacteria</taxon>
        <taxon>Enterobacterales</taxon>
        <taxon>Morganellaceae</taxon>
        <taxon>Providencia</taxon>
    </lineage>
</organism>
<dbReference type="Proteomes" id="UP001163184">
    <property type="component" value="Chromosome"/>
</dbReference>
<keyword evidence="1" id="KW-0812">Transmembrane</keyword>
<proteinExistence type="predicted"/>
<evidence type="ECO:0000313" key="2">
    <source>
        <dbReference type="EMBL" id="WNK25918.1"/>
    </source>
</evidence>
<dbReference type="RefSeq" id="WP_164561082.1">
    <property type="nucleotide sequence ID" value="NZ_CP135052.1"/>
</dbReference>
<keyword evidence="1" id="KW-1133">Transmembrane helix</keyword>
<dbReference type="EMBL" id="CP135052">
    <property type="protein sequence ID" value="WNK25918.1"/>
    <property type="molecule type" value="Genomic_DNA"/>
</dbReference>
<sequence length="129" mass="14550">MGQQLSILTKALMAACVILLFWLIWVVKDYDKLSDKFDKKANELAANQFILSTVLELSVTFNEISRNNLRERDRATVASEKVKTIIKTVLVDNECAPLDAPRDATIELHNHANRIRSNATNTHTSPLTQ</sequence>